<reference evidence="11 12" key="2">
    <citation type="submission" date="2016-08" db="EMBL/GenBank/DDBJ databases">
        <title>Pervasive Adenine N6-methylation of Active Genes in Fungi.</title>
        <authorList>
            <consortium name="DOE Joint Genome Institute"/>
            <person name="Mondo S.J."/>
            <person name="Dannebaum R.O."/>
            <person name="Kuo R.C."/>
            <person name="Labutti K."/>
            <person name="Haridas S."/>
            <person name="Kuo A."/>
            <person name="Salamov A."/>
            <person name="Ahrendt S.R."/>
            <person name="Lipzen A."/>
            <person name="Sullivan W."/>
            <person name="Andreopoulos W.B."/>
            <person name="Clum A."/>
            <person name="Lindquist E."/>
            <person name="Daum C."/>
            <person name="Ramamoorthy G.K."/>
            <person name="Gryganskyi A."/>
            <person name="Culley D."/>
            <person name="Magnuson J.K."/>
            <person name="James T.Y."/>
            <person name="O'Malley M.A."/>
            <person name="Stajich J.E."/>
            <person name="Spatafora J.W."/>
            <person name="Visel A."/>
            <person name="Grigoriev I.V."/>
        </authorList>
    </citation>
    <scope>NUCLEOTIDE SEQUENCE [LARGE SCALE GENOMIC DNA]</scope>
    <source>
        <strain evidence="12">finn</strain>
    </source>
</reference>
<comment type="similarity">
    <text evidence="2">Belongs to the ABC transporter superfamily. ABCA family.</text>
</comment>
<comment type="caution">
    <text evidence="11">The sequence shown here is derived from an EMBL/GenBank/DDBJ whole genome shotgun (WGS) entry which is preliminary data.</text>
</comment>
<proteinExistence type="inferred from homology"/>
<feature type="transmembrane region" description="Helical" evidence="9">
    <location>
        <begin position="1102"/>
        <end position="1126"/>
    </location>
</feature>
<evidence type="ECO:0000256" key="3">
    <source>
        <dbReference type="ARBA" id="ARBA00022448"/>
    </source>
</evidence>
<evidence type="ECO:0000256" key="8">
    <source>
        <dbReference type="ARBA" id="ARBA00023136"/>
    </source>
</evidence>
<dbReference type="InterPro" id="IPR003593">
    <property type="entry name" value="AAA+_ATPase"/>
</dbReference>
<feature type="transmembrane region" description="Helical" evidence="9">
    <location>
        <begin position="1070"/>
        <end position="1096"/>
    </location>
</feature>
<feature type="transmembrane region" description="Helical" evidence="9">
    <location>
        <begin position="993"/>
        <end position="1013"/>
    </location>
</feature>
<evidence type="ECO:0000256" key="2">
    <source>
        <dbReference type="ARBA" id="ARBA00008869"/>
    </source>
</evidence>
<dbReference type="Pfam" id="PF13304">
    <property type="entry name" value="AAA_21"/>
    <property type="match status" value="1"/>
</dbReference>
<keyword evidence="5" id="KW-0547">Nucleotide-binding</keyword>
<dbReference type="SUPFAM" id="SSF52540">
    <property type="entry name" value="P-loop containing nucleoside triphosphate hydrolases"/>
    <property type="match status" value="2"/>
</dbReference>
<feature type="transmembrane region" description="Helical" evidence="9">
    <location>
        <begin position="1163"/>
        <end position="1184"/>
    </location>
</feature>
<dbReference type="GO" id="GO:0005319">
    <property type="term" value="F:lipid transporter activity"/>
    <property type="evidence" value="ECO:0007669"/>
    <property type="project" value="TreeGrafter"/>
</dbReference>
<dbReference type="Pfam" id="PF12698">
    <property type="entry name" value="ABC2_membrane_3"/>
    <property type="match status" value="2"/>
</dbReference>
<evidence type="ECO:0000259" key="10">
    <source>
        <dbReference type="PROSITE" id="PS50893"/>
    </source>
</evidence>
<dbReference type="Gene3D" id="3.40.50.300">
    <property type="entry name" value="P-loop containing nucleotide triphosphate hydrolases"/>
    <property type="match status" value="3"/>
</dbReference>
<dbReference type="InterPro" id="IPR003959">
    <property type="entry name" value="ATPase_AAA_core"/>
</dbReference>
<evidence type="ECO:0000256" key="5">
    <source>
        <dbReference type="ARBA" id="ARBA00022741"/>
    </source>
</evidence>
<feature type="transmembrane region" description="Helical" evidence="9">
    <location>
        <begin position="399"/>
        <end position="420"/>
    </location>
</feature>
<feature type="transmembrane region" description="Helical" evidence="9">
    <location>
        <begin position="297"/>
        <end position="321"/>
    </location>
</feature>
<sequence>MLKILILISLLIIYFNFFFGYYSKTDYKDTYFEKIENFKLENLETYSDGSLLYKVEFGFIFPPEFDNQKRQIFLNNFKSNKFFDKFNYLENNQNFTLDNEKVNNVHEYKIKILENEEESEKELKKSEKEYFIYYSVIFTSLIKYTIGVYYMEELYEKIKNVEFNYIMDNEYFDEFEYVSKYQTIINKSIIKMLSPNSQDFSISYTLLDRNSYTEKTKENTIQSFVPLFMLFYFIPCICNLLVLLVIEKETKIKESLVIIGLKKSSFWVSWAITYGIIILFTSIIVTAVMIFSELFVYIHWSVLIISIVIFGLSCCSISFILSTLINKSRTANTIGAMVIALFFAMFFIDMFMKKYLTLYNVLQYIISPISFLSLFDYLIKYDEQRINVNLFNIFNKLGLKNSFLGLIFTFVFYLIIAIYLDNVIPQGNNFYKKWNFFITDIFKNKKHKLLDPCHKNTNNQYIQEDPKDLKKAVEIRNICKTFKIKGERVEILKNIDFNAFYNEIFAILGHNGAGKTTLMSIMTGILSSTKGEVYYDGIPITGNETEIYIDLSNKKNNYPKELSGGQRRKLCITLALLGSPKYVFLDEPTTGLDPYSRKNIWELLSRKKEDCVIFVTTHYMDEADLLADRKMIISNGNISCLGTSLFLKQKFNMNYSLDIHCENTKDFSISDKIMDEFCPGTTNTRTISNTNMQSIDDNISKSGKENGDYIISYSLPMKYVKNFKHIFENINKIIKDHHNSIKKFSLTAPTLEELFIKLEHNDENSLQYQKAKKYKKLDPIFSKKLVNKSTSFRQIMAIVKLRLKIFLRNKSFAFIYTLLPVALSIICIYLVNSLYLRLQSNEPTIFQSLNISNSLYENEKWFKEANITSPALNYINKIESANKISIDTVSYANDISISNGKDISKLNYIGGFYGYSENQNLHFIIYKNITDTFATSIGIDILSNAILEQNNNKDRFSISIHPLNLYYDNYNENDKDNLFNIAPEMSKREMEPILITGLSLCISLCISIFGPYAVKEREEGITHQLFLNGTKRINYWLGILISDSICIFVPILIITFAGYINNISIFHPNIIIFTLVMSVMWIVGSLLNQYVISYFFNRYEKISTIFVIINPILSLFVGTIMITLAARSHLVFMDDIDQVTDGRELKKIRKDKMMLYGICKDRFIILVLFAIASIIIYGILLVIIEKIKKKQLHKHIEYSQDEISKKEEFMKNEPIDVRNEFKRVRQSLNDRNANISLNVFQLNKDFIIKHKDIKKKRKDESINKIDSGDGIEDKAIKNKKNLKMKNKRAFEKMDNRITYDEKKKKYINRIVDDVTFGVNIKECLGLLGPNGAGKTTSISMITGLLAHTHGVIKYGEKDFNKTDIADLSLGYCSQHDSLWKLLTVKETVNFYLNICGYSRKDIPRYTKALIESCGIENHANKKVCEISGGTKRKLSLIIAICSSPDYLILDEPSAGMDPFTRRYMWNLISKLKNGRETVTILTTHSTEEAEALCDRIAILIKGRLVCIDTPRSIRMNYNNTYTLEVFTSDPERFEESFVKEKNLFGLDENENYEVESSINYQKYSVKIKIENIARVFSLMEDAKEQKCVNQYNFVMTMSNN</sequence>
<dbReference type="Pfam" id="PF00005">
    <property type="entry name" value="ABC_tran"/>
    <property type="match status" value="2"/>
</dbReference>
<accession>A0A1Y1V2V1</accession>
<feature type="transmembrane region" description="Helical" evidence="9">
    <location>
        <begin position="358"/>
        <end position="379"/>
    </location>
</feature>
<feature type="transmembrane region" description="Helical" evidence="9">
    <location>
        <begin position="333"/>
        <end position="352"/>
    </location>
</feature>
<dbReference type="EMBL" id="MCFH01000037">
    <property type="protein sequence ID" value="ORX45952.1"/>
    <property type="molecule type" value="Genomic_DNA"/>
</dbReference>
<feature type="transmembrane region" description="Helical" evidence="9">
    <location>
        <begin position="267"/>
        <end position="291"/>
    </location>
</feature>
<protein>
    <recommendedName>
        <fullName evidence="10">ABC transporter domain-containing protein</fullName>
    </recommendedName>
</protein>
<dbReference type="SMART" id="SM00382">
    <property type="entry name" value="AAA"/>
    <property type="match status" value="2"/>
</dbReference>
<evidence type="ECO:0000256" key="9">
    <source>
        <dbReference type="SAM" id="Phobius"/>
    </source>
</evidence>
<evidence type="ECO:0000256" key="1">
    <source>
        <dbReference type="ARBA" id="ARBA00004141"/>
    </source>
</evidence>
<dbReference type="PROSITE" id="PS50893">
    <property type="entry name" value="ABC_TRANSPORTER_2"/>
    <property type="match status" value="2"/>
</dbReference>
<feature type="domain" description="ABC transporter" evidence="10">
    <location>
        <begin position="1291"/>
        <end position="1526"/>
    </location>
</feature>
<feature type="transmembrane region" description="Helical" evidence="9">
    <location>
        <begin position="224"/>
        <end position="246"/>
    </location>
</feature>
<dbReference type="CDD" id="cd03263">
    <property type="entry name" value="ABC_subfamily_A"/>
    <property type="match status" value="1"/>
</dbReference>
<dbReference type="InterPro" id="IPR013525">
    <property type="entry name" value="ABC2_TM"/>
</dbReference>
<comment type="subcellular location">
    <subcellularLocation>
        <location evidence="1">Membrane</location>
        <topology evidence="1">Multi-pass membrane protein</topology>
    </subcellularLocation>
</comment>
<dbReference type="InterPro" id="IPR027417">
    <property type="entry name" value="P-loop_NTPase"/>
</dbReference>
<keyword evidence="8 9" id="KW-0472">Membrane</keyword>
<evidence type="ECO:0000256" key="4">
    <source>
        <dbReference type="ARBA" id="ARBA00022692"/>
    </source>
</evidence>
<gene>
    <name evidence="11" type="ORF">BCR36DRAFT_372441</name>
</gene>
<evidence type="ECO:0000256" key="7">
    <source>
        <dbReference type="ARBA" id="ARBA00022989"/>
    </source>
</evidence>
<keyword evidence="4 9" id="KW-0812">Transmembrane</keyword>
<feature type="transmembrane region" description="Helical" evidence="9">
    <location>
        <begin position="131"/>
        <end position="151"/>
    </location>
</feature>
<reference evidence="11 12" key="1">
    <citation type="submission" date="2016-08" db="EMBL/GenBank/DDBJ databases">
        <title>Genomes of anaerobic fungi encode conserved fungal cellulosomes for biomass hydrolysis.</title>
        <authorList>
            <consortium name="DOE Joint Genome Institute"/>
            <person name="Haitjema C.H."/>
            <person name="Gilmore S.P."/>
            <person name="Henske J.K."/>
            <person name="Solomon K.V."/>
            <person name="De Groot R."/>
            <person name="Kuo A."/>
            <person name="Mondo S.J."/>
            <person name="Salamov A.A."/>
            <person name="Labutti K."/>
            <person name="Zhao Z."/>
            <person name="Chiniquy J."/>
            <person name="Barry K."/>
            <person name="Brewer H.M."/>
            <person name="Purvine S.O."/>
            <person name="Wright A.T."/>
            <person name="Boxma B."/>
            <person name="Van Alen T."/>
            <person name="Hackstein J.H."/>
            <person name="Baker S.E."/>
            <person name="Grigoriev I.V."/>
            <person name="O'Malley M.A."/>
        </authorList>
    </citation>
    <scope>NUCLEOTIDE SEQUENCE [LARGE SCALE GENOMIC DNA]</scope>
    <source>
        <strain evidence="12">finn</strain>
    </source>
</reference>
<evidence type="ECO:0000313" key="11">
    <source>
        <dbReference type="EMBL" id="ORX45952.1"/>
    </source>
</evidence>
<keyword evidence="6" id="KW-0067">ATP-binding</keyword>
<dbReference type="Proteomes" id="UP000193719">
    <property type="component" value="Unassembled WGS sequence"/>
</dbReference>
<evidence type="ECO:0000256" key="6">
    <source>
        <dbReference type="ARBA" id="ARBA00022840"/>
    </source>
</evidence>
<dbReference type="GO" id="GO:0140359">
    <property type="term" value="F:ABC-type transporter activity"/>
    <property type="evidence" value="ECO:0007669"/>
    <property type="project" value="InterPro"/>
</dbReference>
<evidence type="ECO:0000313" key="12">
    <source>
        <dbReference type="Proteomes" id="UP000193719"/>
    </source>
</evidence>
<dbReference type="GO" id="GO:0016020">
    <property type="term" value="C:membrane"/>
    <property type="evidence" value="ECO:0007669"/>
    <property type="project" value="UniProtKB-SubCell"/>
</dbReference>
<feature type="transmembrane region" description="Helical" evidence="9">
    <location>
        <begin position="1033"/>
        <end position="1058"/>
    </location>
</feature>
<dbReference type="FunFam" id="3.40.50.300:FF:000335">
    <property type="entry name" value="ATP binding cassette subfamily A member 5"/>
    <property type="match status" value="1"/>
</dbReference>
<dbReference type="OrthoDB" id="2109100at2759"/>
<organism evidence="11 12">
    <name type="scientific">Piromyces finnis</name>
    <dbReference type="NCBI Taxonomy" id="1754191"/>
    <lineage>
        <taxon>Eukaryota</taxon>
        <taxon>Fungi</taxon>
        <taxon>Fungi incertae sedis</taxon>
        <taxon>Chytridiomycota</taxon>
        <taxon>Chytridiomycota incertae sedis</taxon>
        <taxon>Neocallimastigomycetes</taxon>
        <taxon>Neocallimastigales</taxon>
        <taxon>Neocallimastigaceae</taxon>
        <taxon>Piromyces</taxon>
    </lineage>
</organism>
<name>A0A1Y1V2V1_9FUNG</name>
<keyword evidence="7 9" id="KW-1133">Transmembrane helix</keyword>
<dbReference type="GO" id="GO:0005524">
    <property type="term" value="F:ATP binding"/>
    <property type="evidence" value="ECO:0007669"/>
    <property type="project" value="UniProtKB-KW"/>
</dbReference>
<feature type="transmembrane region" description="Helical" evidence="9">
    <location>
        <begin position="6"/>
        <end position="22"/>
    </location>
</feature>
<dbReference type="InterPro" id="IPR026082">
    <property type="entry name" value="ABCA"/>
</dbReference>
<dbReference type="STRING" id="1754191.A0A1Y1V2V1"/>
<dbReference type="GO" id="GO:0016887">
    <property type="term" value="F:ATP hydrolysis activity"/>
    <property type="evidence" value="ECO:0007669"/>
    <property type="project" value="InterPro"/>
</dbReference>
<feature type="transmembrane region" description="Helical" evidence="9">
    <location>
        <begin position="812"/>
        <end position="831"/>
    </location>
</feature>
<dbReference type="InterPro" id="IPR003439">
    <property type="entry name" value="ABC_transporter-like_ATP-bd"/>
</dbReference>
<keyword evidence="12" id="KW-1185">Reference proteome</keyword>
<dbReference type="PANTHER" id="PTHR19229">
    <property type="entry name" value="ATP-BINDING CASSETTE TRANSPORTER SUBFAMILY A ABCA"/>
    <property type="match status" value="1"/>
</dbReference>
<feature type="domain" description="ABC transporter" evidence="10">
    <location>
        <begin position="473"/>
        <end position="660"/>
    </location>
</feature>
<keyword evidence="3" id="KW-0813">Transport</keyword>